<evidence type="ECO:0000313" key="2">
    <source>
        <dbReference type="EMBL" id="KHD98350.1"/>
    </source>
</evidence>
<proteinExistence type="predicted"/>
<dbReference type="SUPFAM" id="SSF52833">
    <property type="entry name" value="Thioredoxin-like"/>
    <property type="match status" value="1"/>
</dbReference>
<dbReference type="Proteomes" id="UP000030466">
    <property type="component" value="Unassembled WGS sequence"/>
</dbReference>
<keyword evidence="3" id="KW-1185">Reference proteome</keyword>
<accession>A0A0A6VTY7</accession>
<feature type="domain" description="Glutaredoxin" evidence="1">
    <location>
        <begin position="28"/>
        <end position="88"/>
    </location>
</feature>
<protein>
    <submittedName>
        <fullName evidence="2">Glutaredoxin</fullName>
    </submittedName>
</protein>
<dbReference type="Pfam" id="PF00462">
    <property type="entry name" value="Glutaredoxin"/>
    <property type="match status" value="1"/>
</dbReference>
<organism evidence="2 3">
    <name type="scientific">Kocuria rosea subsp. polaris</name>
    <dbReference type="NCBI Taxonomy" id="136273"/>
    <lineage>
        <taxon>Bacteria</taxon>
        <taxon>Bacillati</taxon>
        <taxon>Actinomycetota</taxon>
        <taxon>Actinomycetes</taxon>
        <taxon>Micrococcales</taxon>
        <taxon>Micrococcaceae</taxon>
        <taxon>Kocuria</taxon>
    </lineage>
</organism>
<dbReference type="InterPro" id="IPR002109">
    <property type="entry name" value="Glutaredoxin"/>
</dbReference>
<gene>
    <name evidence="2" type="ORF">GY22_04655</name>
</gene>
<comment type="caution">
    <text evidence="2">The sequence shown here is derived from an EMBL/GenBank/DDBJ whole genome shotgun (WGS) entry which is preliminary data.</text>
</comment>
<dbReference type="RefSeq" id="WP_017835092.1">
    <property type="nucleotide sequence ID" value="NZ_JSUH01000003.1"/>
</dbReference>
<sequence>MFKKDKSRSRRPAASHAEAVQHVAEGGVAIYWRPGCPFCGMLERGLGPDAERAMWTNIWEDRDALAFVESLNDGNATVPTVVTRDEHFVAASPAQVAAARGLIAEAGKVL</sequence>
<dbReference type="AlphaFoldDB" id="A0A0A6VTY7"/>
<dbReference type="EMBL" id="JSUH01000003">
    <property type="protein sequence ID" value="KHD98350.1"/>
    <property type="molecule type" value="Genomic_DNA"/>
</dbReference>
<evidence type="ECO:0000313" key="3">
    <source>
        <dbReference type="Proteomes" id="UP000030466"/>
    </source>
</evidence>
<dbReference type="InterPro" id="IPR036249">
    <property type="entry name" value="Thioredoxin-like_sf"/>
</dbReference>
<reference evidence="2 3" key="1">
    <citation type="journal article" date="2003" name="Int. J. Syst. Evol. Microbiol.">
        <title>Kocuria polaris sp. nov., an orange-pigmented psychrophilic bacterium isolated from an Antarctic cyanobacterial mat sample.</title>
        <authorList>
            <person name="Reddy G.S."/>
            <person name="Prakash J.S."/>
            <person name="Prabahar V."/>
            <person name="Matsumoto G.I."/>
            <person name="Stackebrandt E."/>
            <person name="Shivaji S."/>
        </authorList>
    </citation>
    <scope>NUCLEOTIDE SEQUENCE [LARGE SCALE GENOMIC DNA]</scope>
    <source>
        <strain evidence="2 3">CMS 76or</strain>
    </source>
</reference>
<dbReference type="PROSITE" id="PS51354">
    <property type="entry name" value="GLUTAREDOXIN_2"/>
    <property type="match status" value="1"/>
</dbReference>
<evidence type="ECO:0000259" key="1">
    <source>
        <dbReference type="Pfam" id="PF00462"/>
    </source>
</evidence>
<dbReference type="Gene3D" id="3.40.30.10">
    <property type="entry name" value="Glutaredoxin"/>
    <property type="match status" value="1"/>
</dbReference>
<name>A0A0A6VTY7_KOCRO</name>